<evidence type="ECO:0000313" key="3">
    <source>
        <dbReference type="Proteomes" id="UP001295423"/>
    </source>
</evidence>
<reference evidence="2" key="1">
    <citation type="submission" date="2023-08" db="EMBL/GenBank/DDBJ databases">
        <authorList>
            <person name="Audoor S."/>
            <person name="Bilcke G."/>
        </authorList>
    </citation>
    <scope>NUCLEOTIDE SEQUENCE</scope>
</reference>
<comment type="caution">
    <text evidence="2">The sequence shown here is derived from an EMBL/GenBank/DDBJ whole genome shotgun (WGS) entry which is preliminary data.</text>
</comment>
<gene>
    <name evidence="2" type="ORF">CYCCA115_LOCUS20118</name>
</gene>
<dbReference type="PANTHER" id="PTHR36220">
    <property type="entry name" value="UNNAMED PRODUCT"/>
    <property type="match status" value="1"/>
</dbReference>
<evidence type="ECO:0000256" key="1">
    <source>
        <dbReference type="SAM" id="Phobius"/>
    </source>
</evidence>
<evidence type="ECO:0000313" key="2">
    <source>
        <dbReference type="EMBL" id="CAJ1963339.1"/>
    </source>
</evidence>
<dbReference type="SUPFAM" id="SSF50965">
    <property type="entry name" value="Galactose oxidase, central domain"/>
    <property type="match status" value="1"/>
</dbReference>
<keyword evidence="1" id="KW-0472">Membrane</keyword>
<protein>
    <submittedName>
        <fullName evidence="2">Uncharacterized protein</fullName>
    </submittedName>
</protein>
<organism evidence="2 3">
    <name type="scientific">Cylindrotheca closterium</name>
    <dbReference type="NCBI Taxonomy" id="2856"/>
    <lineage>
        <taxon>Eukaryota</taxon>
        <taxon>Sar</taxon>
        <taxon>Stramenopiles</taxon>
        <taxon>Ochrophyta</taxon>
        <taxon>Bacillariophyta</taxon>
        <taxon>Bacillariophyceae</taxon>
        <taxon>Bacillariophycidae</taxon>
        <taxon>Bacillariales</taxon>
        <taxon>Bacillariaceae</taxon>
        <taxon>Cylindrotheca</taxon>
    </lineage>
</organism>
<dbReference type="InterPro" id="IPR028994">
    <property type="entry name" value="Integrin_alpha_N"/>
</dbReference>
<keyword evidence="1" id="KW-0812">Transmembrane</keyword>
<dbReference type="Proteomes" id="UP001295423">
    <property type="component" value="Unassembled WGS sequence"/>
</dbReference>
<dbReference type="AlphaFoldDB" id="A0AAD2JM22"/>
<keyword evidence="1" id="KW-1133">Transmembrane helix</keyword>
<name>A0AAD2JM22_9STRA</name>
<dbReference type="PANTHER" id="PTHR36220:SF1">
    <property type="entry name" value="GAMMA TUBULIN COMPLEX COMPONENT C-TERMINAL DOMAIN-CONTAINING PROTEIN"/>
    <property type="match status" value="1"/>
</dbReference>
<dbReference type="InterPro" id="IPR011043">
    <property type="entry name" value="Gal_Oxase/kelch_b-propeller"/>
</dbReference>
<keyword evidence="3" id="KW-1185">Reference proteome</keyword>
<proteinExistence type="predicted"/>
<dbReference type="EMBL" id="CAKOGP040002139">
    <property type="protein sequence ID" value="CAJ1963339.1"/>
    <property type="molecule type" value="Genomic_DNA"/>
</dbReference>
<accession>A0AAD2JM22</accession>
<dbReference type="Gene3D" id="2.130.10.130">
    <property type="entry name" value="Integrin alpha, N-terminal"/>
    <property type="match status" value="2"/>
</dbReference>
<sequence length="573" mass="60534">MRNVLEIQSNGSDLLPDNVVDHSLSNQQCSGRQIIDQDLQHGSSLLQPPSRSQPGAFAISRQHRNSLGYESGTDDRTFVATLSPRQVSETDPVSPEATTLSAEIYEERAADAAAFQDDYESFVIGRARKRAAFALTVILIVTVSIVIASTWNRKTREDMSLWESEEKKPLQKASGWPKVGNTILGPTNQDNIRFGLSVAVSSTGTRIAVGLPGLDLHGEGTMYEAGGAFVFDFNGTDWVLVGEINGQAQGAKAGISVKLSNEGGRLAIGCPGWSENDGYVAVYEEAEEGKWSRLGEIMIGAEGKGEHFGSEVALSADGNFIAVGSKFASTTDENEHTLQNTGAVNVFRFTGQEWKRAGNTIYGGNTGDLLGWAVAISGNGMRIAAAALGFDTFAGQMLVFDLLGEVWQRTGDDFVGTEARENFGASVALSEDGRTLAVGATGYSIGEGAVLGAGRVQIFQWEYASWSLVASISGESKFQKLGLSLALSSAGKKCGVGAPGIDVSTGFVRVLEQTSEGWVTLGSDINDEGAIGGRFGGSVDLSSDGNVVVLGAPLATFDGLRSEVGHALVYQDT</sequence>
<feature type="transmembrane region" description="Helical" evidence="1">
    <location>
        <begin position="131"/>
        <end position="151"/>
    </location>
</feature>